<dbReference type="SUPFAM" id="SSF53850">
    <property type="entry name" value="Periplasmic binding protein-like II"/>
    <property type="match status" value="1"/>
</dbReference>
<keyword evidence="1" id="KW-1133">Transmembrane helix</keyword>
<dbReference type="EMBL" id="FNAB01000004">
    <property type="protein sequence ID" value="SDD46574.1"/>
    <property type="molecule type" value="Genomic_DNA"/>
</dbReference>
<keyword evidence="1" id="KW-0812">Transmembrane</keyword>
<evidence type="ECO:0000313" key="3">
    <source>
        <dbReference type="EMBL" id="SDD46574.1"/>
    </source>
</evidence>
<dbReference type="InterPro" id="IPR036465">
    <property type="entry name" value="vWFA_dom_sf"/>
</dbReference>
<dbReference type="PROSITE" id="PS50234">
    <property type="entry name" value="VWFA"/>
    <property type="match status" value="1"/>
</dbReference>
<dbReference type="AlphaFoldDB" id="A0A1G6UZ66"/>
<accession>A0A1G6UZ66</accession>
<dbReference type="RefSeq" id="WP_072845212.1">
    <property type="nucleotide sequence ID" value="NZ_FNAB01000004.1"/>
</dbReference>
<dbReference type="Gene3D" id="3.40.50.410">
    <property type="entry name" value="von Willebrand factor, type A domain"/>
    <property type="match status" value="1"/>
</dbReference>
<proteinExistence type="predicted"/>
<dbReference type="InterPro" id="IPR002035">
    <property type="entry name" value="VWF_A"/>
</dbReference>
<evidence type="ECO:0000259" key="2">
    <source>
        <dbReference type="PROSITE" id="PS50234"/>
    </source>
</evidence>
<dbReference type="SUPFAM" id="SSF53300">
    <property type="entry name" value="vWA-like"/>
    <property type="match status" value="1"/>
</dbReference>
<keyword evidence="4" id="KW-1185">Reference proteome</keyword>
<keyword evidence="1" id="KW-0472">Membrane</keyword>
<name>A0A1G6UZ66_9NOCA</name>
<sequence>MGQHRGASGSRGVSRGPVIAVVAVLLVILAVLGWMRLRDRISDQGTAAAQTCVEGDAVLDVTADPDIALPLGELARRYNDSAPVVRDHCISVTVTPAPGESVADALAAGDPVHWTGPGPAPALWIPQSSQSLDRVADRPGLVNGQPKSVASSPVVLAAPPALADTLAGRPTGWQDLAGLQSDPRSLDAAGLSGWGSLRLALPTGAGSEPTGLAAEAVAAAVSNAGAGPVTAEHAASTPVVAALSQLGIGSAALDGGPPATTAAALVALGSQPHPAAGALHATPATEQQVYRATRSGAPLATLTPTGATPIADHPAAVLATGWVDETHSRAAAQFVEYLRQPEQAATLRDAGFRTEDGVPTGTDAVPFAPVATALQPSSGAVAATLTGVVTHPVAAANATVLLDVSGSMSTTEGGASRLRNTAAALTAQVARAPDYSGLGLWTYSRGLDGTKPYRVVVPTGPLTDPVAGVTRREALETALGGLTPATATSTYASVQAAYKAAVDGFVTGRPNSLLLITDGPNDDTSISSRQLLASIRDVTVPGKPVPVNVIVIGENSDVATLRQLAEQTGGTAVTVPTSDGPELEQAVGKLLS</sequence>
<dbReference type="Proteomes" id="UP000199417">
    <property type="component" value="Unassembled WGS sequence"/>
</dbReference>
<dbReference type="Pfam" id="PF13531">
    <property type="entry name" value="SBP_bac_11"/>
    <property type="match status" value="1"/>
</dbReference>
<reference evidence="3 4" key="1">
    <citation type="submission" date="2016-10" db="EMBL/GenBank/DDBJ databases">
        <authorList>
            <person name="de Groot N.N."/>
        </authorList>
    </citation>
    <scope>NUCLEOTIDE SEQUENCE [LARGE SCALE GENOMIC DNA]</scope>
    <source>
        <strain evidence="3 4">JCM 11308</strain>
    </source>
</reference>
<dbReference type="STRING" id="168276.SAMN05444580_104343"/>
<evidence type="ECO:0000313" key="4">
    <source>
        <dbReference type="Proteomes" id="UP000199417"/>
    </source>
</evidence>
<protein>
    <submittedName>
        <fullName evidence="3">von Willebrand factor type A domain-containing protein</fullName>
    </submittedName>
</protein>
<evidence type="ECO:0000256" key="1">
    <source>
        <dbReference type="SAM" id="Phobius"/>
    </source>
</evidence>
<feature type="domain" description="VWFA" evidence="2">
    <location>
        <begin position="397"/>
        <end position="590"/>
    </location>
</feature>
<dbReference type="SMART" id="SM00327">
    <property type="entry name" value="VWA"/>
    <property type="match status" value="1"/>
</dbReference>
<organism evidence="3 4">
    <name type="scientific">Rhodococcus tukisamuensis</name>
    <dbReference type="NCBI Taxonomy" id="168276"/>
    <lineage>
        <taxon>Bacteria</taxon>
        <taxon>Bacillati</taxon>
        <taxon>Actinomycetota</taxon>
        <taxon>Actinomycetes</taxon>
        <taxon>Mycobacteriales</taxon>
        <taxon>Nocardiaceae</taxon>
        <taxon>Rhodococcus</taxon>
    </lineage>
</organism>
<feature type="transmembrane region" description="Helical" evidence="1">
    <location>
        <begin position="12"/>
        <end position="35"/>
    </location>
</feature>
<gene>
    <name evidence="3" type="ORF">SAMN05444580_104343</name>
</gene>